<evidence type="ECO:0000256" key="1">
    <source>
        <dbReference type="SAM" id="Phobius"/>
    </source>
</evidence>
<accession>A0A250FA84</accession>
<evidence type="ECO:0000313" key="3">
    <source>
        <dbReference type="Proteomes" id="UP000217276"/>
    </source>
</evidence>
<dbReference type="RefSeq" id="WP_095914104.1">
    <property type="nucleotide sequence ID" value="NZ_CP022384.1"/>
</dbReference>
<dbReference type="EMBL" id="CP022384">
    <property type="protein sequence ID" value="ATA82043.1"/>
    <property type="molecule type" value="Genomic_DNA"/>
</dbReference>
<keyword evidence="1" id="KW-0472">Membrane</keyword>
<dbReference type="KEGG" id="clk:CGC53_06645"/>
<name>A0A250FA84_9FLAO</name>
<feature type="transmembrane region" description="Helical" evidence="1">
    <location>
        <begin position="12"/>
        <end position="32"/>
    </location>
</feature>
<dbReference type="Proteomes" id="UP000217276">
    <property type="component" value="Chromosome"/>
</dbReference>
<sequence length="166" mass="19819">MGIGRIFKRIALIIAILGIIGVILFIVLISLIRLDFRSELAPISKKEKELFEEIEQETGFVADTTSRIFTKERCCNHTIEYNIDFYLDENNKSFINKEEKHINSILEEKSINLYKIAQHIKLDKNQKMYFCIKYHKEKESTYLYFIEKTDTYVLYNWNKKDTIFLK</sequence>
<reference evidence="3" key="1">
    <citation type="submission" date="2017-06" db="EMBL/GenBank/DDBJ databases">
        <title>Capnocytophaga spp. assemblies.</title>
        <authorList>
            <person name="Gulvik C.A."/>
        </authorList>
    </citation>
    <scope>NUCLEOTIDE SEQUENCE [LARGE SCALE GENOMIC DNA]</scope>
    <source>
        <strain evidence="3">H6253</strain>
    </source>
</reference>
<proteinExistence type="predicted"/>
<protein>
    <submittedName>
        <fullName evidence="2">Uncharacterized protein</fullName>
    </submittedName>
</protein>
<keyword evidence="1" id="KW-0812">Transmembrane</keyword>
<organism evidence="2 3">
    <name type="scientific">Capnocytophaga leadbetteri</name>
    <dbReference type="NCBI Taxonomy" id="327575"/>
    <lineage>
        <taxon>Bacteria</taxon>
        <taxon>Pseudomonadati</taxon>
        <taxon>Bacteroidota</taxon>
        <taxon>Flavobacteriia</taxon>
        <taxon>Flavobacteriales</taxon>
        <taxon>Flavobacteriaceae</taxon>
        <taxon>Capnocytophaga</taxon>
    </lineage>
</organism>
<keyword evidence="3" id="KW-1185">Reference proteome</keyword>
<keyword evidence="1" id="KW-1133">Transmembrane helix</keyword>
<dbReference type="AlphaFoldDB" id="A0A250FA84"/>
<gene>
    <name evidence="2" type="ORF">CGC53_06645</name>
</gene>
<evidence type="ECO:0000313" key="2">
    <source>
        <dbReference type="EMBL" id="ATA82043.1"/>
    </source>
</evidence>